<dbReference type="SMART" id="SM00062">
    <property type="entry name" value="PBPb"/>
    <property type="match status" value="1"/>
</dbReference>
<evidence type="ECO:0000259" key="10">
    <source>
        <dbReference type="PROSITE" id="PS50928"/>
    </source>
</evidence>
<dbReference type="InterPro" id="IPR043429">
    <property type="entry name" value="ArtM/GltK/GlnP/TcyL/YhdX-like"/>
</dbReference>
<keyword evidence="5 9" id="KW-0812">Transmembrane</keyword>
<evidence type="ECO:0000256" key="8">
    <source>
        <dbReference type="ARBA" id="ARBA00023136"/>
    </source>
</evidence>
<feature type="domain" description="ABC transmembrane type-1" evidence="10">
    <location>
        <begin position="287"/>
        <end position="476"/>
    </location>
</feature>
<feature type="transmembrane region" description="Helical" evidence="9">
    <location>
        <begin position="458"/>
        <end position="479"/>
    </location>
</feature>
<evidence type="ECO:0000256" key="3">
    <source>
        <dbReference type="ARBA" id="ARBA00022448"/>
    </source>
</evidence>
<evidence type="ECO:0000256" key="4">
    <source>
        <dbReference type="ARBA" id="ARBA00022475"/>
    </source>
</evidence>
<keyword evidence="7 9" id="KW-1133">Transmembrane helix</keyword>
<name>A0ABT6EX21_9SYNE</name>
<dbReference type="Gene3D" id="3.40.190.10">
    <property type="entry name" value="Periplasmic binding protein-like II"/>
    <property type="match status" value="2"/>
</dbReference>
<evidence type="ECO:0000313" key="12">
    <source>
        <dbReference type="Proteomes" id="UP001154265"/>
    </source>
</evidence>
<organism evidence="11 12">
    <name type="scientific">Candidatus Synechococcus calcipolaris G9</name>
    <dbReference type="NCBI Taxonomy" id="1497997"/>
    <lineage>
        <taxon>Bacteria</taxon>
        <taxon>Bacillati</taxon>
        <taxon>Cyanobacteriota</taxon>
        <taxon>Cyanophyceae</taxon>
        <taxon>Synechococcales</taxon>
        <taxon>Synechococcaceae</taxon>
        <taxon>Synechococcus</taxon>
    </lineage>
</organism>
<keyword evidence="4" id="KW-1003">Cell membrane</keyword>
<dbReference type="InterPro" id="IPR001320">
    <property type="entry name" value="Iontro_rcpt_C"/>
</dbReference>
<dbReference type="InterPro" id="IPR001638">
    <property type="entry name" value="Solute-binding_3/MltF_N"/>
</dbReference>
<dbReference type="Pfam" id="PF00497">
    <property type="entry name" value="SBP_bac_3"/>
    <property type="match status" value="1"/>
</dbReference>
<dbReference type="SMART" id="SM00079">
    <property type="entry name" value="PBPe"/>
    <property type="match status" value="1"/>
</dbReference>
<comment type="subcellular location">
    <subcellularLocation>
        <location evidence="1 9">Cell membrane</location>
        <topology evidence="1 9">Multi-pass membrane protein</topology>
    </subcellularLocation>
</comment>
<keyword evidence="6" id="KW-0029">Amino-acid transport</keyword>
<sequence length="487" mass="53314">MFNGLPRLSQYLRQKLRYGAIALVTLLLVIISGLFSSFSAQTVPSPLTMATSADYRPFEFHDTSTGRDEIVGFDIDVARNISQQLGFELNIVDMDFSGLIPALQSGRADFVMAGMTPTPERQQNADFSILYFNVKNTILSKKGSPFTTLESLQGKSVGALLGSTQQDLANTIPQVTVKVYNKVTDAIQDVIAGRIQAALVEEFFAKGYVVADPNLMYTIIPGKDSGYAIAFPQGSTLVEPFNRAITNMKQDGTIARLEKKWLDAQTKPEAWTTQRIMASVMYMLGGIPVTLAFTAVSAIFGFIWAIILVLAKISVLKPLRWLANAYTSIFRGTPLILQIALVYFATPQLTGYDIPAFQAGVIAFALNSGAYISETLRSGILSVDKGQREAAMSLGVPYRQMMSDIIMPQAIKNILPALANELINLLKDSALVSTIGAADLLRRANVVGAETYLYFQPLIFVGVIYYLMVMVLTIATSVLEKRMQRSA</sequence>
<evidence type="ECO:0000256" key="5">
    <source>
        <dbReference type="ARBA" id="ARBA00022692"/>
    </source>
</evidence>
<dbReference type="PANTHER" id="PTHR30614">
    <property type="entry name" value="MEMBRANE COMPONENT OF AMINO ACID ABC TRANSPORTER"/>
    <property type="match status" value="1"/>
</dbReference>
<evidence type="ECO:0000256" key="1">
    <source>
        <dbReference type="ARBA" id="ARBA00004651"/>
    </source>
</evidence>
<evidence type="ECO:0000313" key="11">
    <source>
        <dbReference type="EMBL" id="MDG2990345.1"/>
    </source>
</evidence>
<keyword evidence="12" id="KW-1185">Reference proteome</keyword>
<proteinExistence type="inferred from homology"/>
<dbReference type="PROSITE" id="PS50928">
    <property type="entry name" value="ABC_TM1"/>
    <property type="match status" value="1"/>
</dbReference>
<comment type="similarity">
    <text evidence="2">Belongs to the binding-protein-dependent transport system permease family. HisMQ subfamily.</text>
</comment>
<dbReference type="InterPro" id="IPR000515">
    <property type="entry name" value="MetI-like"/>
</dbReference>
<evidence type="ECO:0000256" key="7">
    <source>
        <dbReference type="ARBA" id="ARBA00022989"/>
    </source>
</evidence>
<evidence type="ECO:0000256" key="2">
    <source>
        <dbReference type="ARBA" id="ARBA00010072"/>
    </source>
</evidence>
<dbReference type="InterPro" id="IPR035906">
    <property type="entry name" value="MetI-like_sf"/>
</dbReference>
<dbReference type="SUPFAM" id="SSF161098">
    <property type="entry name" value="MetI-like"/>
    <property type="match status" value="1"/>
</dbReference>
<dbReference type="Proteomes" id="UP001154265">
    <property type="component" value="Unassembled WGS sequence"/>
</dbReference>
<keyword evidence="8 9" id="KW-0472">Membrane</keyword>
<keyword evidence="3 9" id="KW-0813">Transport</keyword>
<accession>A0ABT6EX21</accession>
<evidence type="ECO:0000256" key="6">
    <source>
        <dbReference type="ARBA" id="ARBA00022970"/>
    </source>
</evidence>
<dbReference type="NCBIfam" id="TIGR01726">
    <property type="entry name" value="HEQRo_perm_3TM"/>
    <property type="match status" value="1"/>
</dbReference>
<gene>
    <name evidence="11" type="ORF">L3556_05275</name>
</gene>
<dbReference type="Gene3D" id="1.10.3720.10">
    <property type="entry name" value="MetI-like"/>
    <property type="match status" value="1"/>
</dbReference>
<comment type="caution">
    <text evidence="11">The sequence shown here is derived from an EMBL/GenBank/DDBJ whole genome shotgun (WGS) entry which is preliminary data.</text>
</comment>
<protein>
    <submittedName>
        <fullName evidence="11">ABC transporter substrate-binding protein/permease</fullName>
    </submittedName>
</protein>
<dbReference type="InterPro" id="IPR010065">
    <property type="entry name" value="AA_ABC_transptr_permease_3TM"/>
</dbReference>
<dbReference type="EMBL" id="JAKKUT010000002">
    <property type="protein sequence ID" value="MDG2990345.1"/>
    <property type="molecule type" value="Genomic_DNA"/>
</dbReference>
<dbReference type="PANTHER" id="PTHR30614:SF20">
    <property type="entry name" value="GLUTAMINE TRANSPORT SYSTEM PERMEASE PROTEIN GLNP"/>
    <property type="match status" value="1"/>
</dbReference>
<reference evidence="11" key="1">
    <citation type="journal article" date="2022" name="Genome Biol. Evol.">
        <title>A New Gene Family Diagnostic for Intracellular Biomineralization of Amorphous Ca Carbonates by Cyanobacteria.</title>
        <authorList>
            <person name="Benzerara K."/>
            <person name="Duprat E."/>
            <person name="Bitard-Feildel T."/>
            <person name="Caumes G."/>
            <person name="Cassier-Chauvat C."/>
            <person name="Chauvat F."/>
            <person name="Dezi M."/>
            <person name="Diop S.I."/>
            <person name="Gaschignard G."/>
            <person name="Gorgen S."/>
            <person name="Gugger M."/>
            <person name="Lopez-Garcia P."/>
            <person name="Millet M."/>
            <person name="Skouri-Panet F."/>
            <person name="Moreira D."/>
            <person name="Callebaut I."/>
        </authorList>
    </citation>
    <scope>NUCLEOTIDE SEQUENCE</scope>
    <source>
        <strain evidence="11">G9</strain>
    </source>
</reference>
<dbReference type="RefSeq" id="WP_277866257.1">
    <property type="nucleotide sequence ID" value="NZ_JAKKUT010000002.1"/>
</dbReference>
<feature type="transmembrane region" description="Helical" evidence="9">
    <location>
        <begin position="323"/>
        <end position="345"/>
    </location>
</feature>
<reference evidence="11" key="2">
    <citation type="submission" date="2022-01" db="EMBL/GenBank/DDBJ databases">
        <authorList>
            <person name="Zivanovic Y."/>
            <person name="Moreira D."/>
            <person name="Lopez-Garcia P."/>
        </authorList>
    </citation>
    <scope>NUCLEOTIDE SEQUENCE</scope>
    <source>
        <strain evidence="11">G9</strain>
    </source>
</reference>
<dbReference type="Pfam" id="PF00528">
    <property type="entry name" value="BPD_transp_1"/>
    <property type="match status" value="1"/>
</dbReference>
<feature type="transmembrane region" description="Helical" evidence="9">
    <location>
        <begin position="282"/>
        <end position="311"/>
    </location>
</feature>
<dbReference type="CDD" id="cd06261">
    <property type="entry name" value="TM_PBP2"/>
    <property type="match status" value="1"/>
</dbReference>
<dbReference type="SUPFAM" id="SSF53850">
    <property type="entry name" value="Periplasmic binding protein-like II"/>
    <property type="match status" value="1"/>
</dbReference>
<evidence type="ECO:0000256" key="9">
    <source>
        <dbReference type="RuleBase" id="RU363032"/>
    </source>
</evidence>